<evidence type="ECO:0000313" key="3">
    <source>
        <dbReference type="Proteomes" id="UP000729402"/>
    </source>
</evidence>
<dbReference type="Proteomes" id="UP000729402">
    <property type="component" value="Unassembled WGS sequence"/>
</dbReference>
<evidence type="ECO:0000256" key="1">
    <source>
        <dbReference type="SAM" id="MobiDB-lite"/>
    </source>
</evidence>
<protein>
    <submittedName>
        <fullName evidence="2">Uncharacterized protein</fullName>
    </submittedName>
</protein>
<dbReference type="EMBL" id="JAAALK010000289">
    <property type="protein sequence ID" value="KAG8048418.1"/>
    <property type="molecule type" value="Genomic_DNA"/>
</dbReference>
<sequence>MGIEAPQHRQPPSVPISPPQELKRKGKGKELTETRKCSMSAMVWKDGFALVEKQRLVISSLEELESKGDILVSDTVASLALPLAKEVPRSALPSGVMATLFPLAVATMAKVSILVAVEDHVIGPLIDDHPSVKPLTSWVVIVNDPLAYLVVASMARELVGLVDSGEPSAKSNSDGLRRANKVDAGKASDMGQFASLEAKVEYLKHEHTNLEARVNAFTFEGVEA</sequence>
<name>A0A8J5REF1_ZIZPA</name>
<reference evidence="2" key="1">
    <citation type="journal article" date="2021" name="bioRxiv">
        <title>Whole Genome Assembly and Annotation of Northern Wild Rice, Zizania palustris L., Supports a Whole Genome Duplication in the Zizania Genus.</title>
        <authorList>
            <person name="Haas M."/>
            <person name="Kono T."/>
            <person name="Macchietto M."/>
            <person name="Millas R."/>
            <person name="McGilp L."/>
            <person name="Shao M."/>
            <person name="Duquette J."/>
            <person name="Hirsch C.N."/>
            <person name="Kimball J."/>
        </authorList>
    </citation>
    <scope>NUCLEOTIDE SEQUENCE</scope>
    <source>
        <tissue evidence="2">Fresh leaf tissue</tissue>
    </source>
</reference>
<accession>A0A8J5REF1</accession>
<gene>
    <name evidence="2" type="ORF">GUJ93_ZPchr0009g993</name>
</gene>
<proteinExistence type="predicted"/>
<dbReference type="AlphaFoldDB" id="A0A8J5REF1"/>
<evidence type="ECO:0000313" key="2">
    <source>
        <dbReference type="EMBL" id="KAG8048418.1"/>
    </source>
</evidence>
<reference evidence="2" key="2">
    <citation type="submission" date="2021-02" db="EMBL/GenBank/DDBJ databases">
        <authorList>
            <person name="Kimball J.A."/>
            <person name="Haas M.W."/>
            <person name="Macchietto M."/>
            <person name="Kono T."/>
            <person name="Duquette J."/>
            <person name="Shao M."/>
        </authorList>
    </citation>
    <scope>NUCLEOTIDE SEQUENCE</scope>
    <source>
        <tissue evidence="2">Fresh leaf tissue</tissue>
    </source>
</reference>
<feature type="region of interest" description="Disordered" evidence="1">
    <location>
        <begin position="1"/>
        <end position="31"/>
    </location>
</feature>
<comment type="caution">
    <text evidence="2">The sequence shown here is derived from an EMBL/GenBank/DDBJ whole genome shotgun (WGS) entry which is preliminary data.</text>
</comment>
<organism evidence="2 3">
    <name type="scientific">Zizania palustris</name>
    <name type="common">Northern wild rice</name>
    <dbReference type="NCBI Taxonomy" id="103762"/>
    <lineage>
        <taxon>Eukaryota</taxon>
        <taxon>Viridiplantae</taxon>
        <taxon>Streptophyta</taxon>
        <taxon>Embryophyta</taxon>
        <taxon>Tracheophyta</taxon>
        <taxon>Spermatophyta</taxon>
        <taxon>Magnoliopsida</taxon>
        <taxon>Liliopsida</taxon>
        <taxon>Poales</taxon>
        <taxon>Poaceae</taxon>
        <taxon>BOP clade</taxon>
        <taxon>Oryzoideae</taxon>
        <taxon>Oryzeae</taxon>
        <taxon>Zizaniinae</taxon>
        <taxon>Zizania</taxon>
    </lineage>
</organism>
<keyword evidence="3" id="KW-1185">Reference proteome</keyword>